<proteinExistence type="predicted"/>
<dbReference type="EMBL" id="PUIV01000018">
    <property type="protein sequence ID" value="PWB93614.1"/>
    <property type="molecule type" value="Genomic_DNA"/>
</dbReference>
<reference evidence="2 3" key="1">
    <citation type="journal article" date="2018" name="Appl. Microbiol. Biotechnol.">
        <title>Co-cultivation of the strictly anaerobic methanogen Methanosarcina barkeri with aerobic methanotrophs in an oxygen-limited membrane bioreactor.</title>
        <authorList>
            <person name="In 't Zandt M.H."/>
            <person name="van den Bosch T.J.M."/>
            <person name="Rijkers R."/>
            <person name="van Kessel M.A.H.J."/>
            <person name="Jetten M.S.M."/>
            <person name="Welte C.U."/>
        </authorList>
    </citation>
    <scope>NUCLEOTIDE SEQUENCE [LARGE SCALE GENOMIC DNA]</scope>
    <source>
        <strain evidence="2 3">DSM 17706</strain>
    </source>
</reference>
<protein>
    <recommendedName>
        <fullName evidence="4">DUF2946 domain-containing protein</fullName>
    </recommendedName>
</protein>
<comment type="caution">
    <text evidence="2">The sequence shown here is derived from an EMBL/GenBank/DDBJ whole genome shotgun (WGS) entry which is preliminary data.</text>
</comment>
<feature type="signal peptide" evidence="1">
    <location>
        <begin position="1"/>
        <end position="20"/>
    </location>
</feature>
<evidence type="ECO:0000256" key="1">
    <source>
        <dbReference type="SAM" id="SignalP"/>
    </source>
</evidence>
<dbReference type="Proteomes" id="UP000245137">
    <property type="component" value="Unassembled WGS sequence"/>
</dbReference>
<sequence>MIAGLLAWALVLSGMAAASAHMVGQGVAAADFGHCAAPGGSDDHRSPGLNSCSCCIPCRSSQLDSPTGTLSSFPKGETFSFPAAAITPIDVFQTVEKSSPAGWISSWSSRAPPAR</sequence>
<dbReference type="AlphaFoldDB" id="A0A2U1SPS1"/>
<evidence type="ECO:0000313" key="3">
    <source>
        <dbReference type="Proteomes" id="UP000245137"/>
    </source>
</evidence>
<evidence type="ECO:0008006" key="4">
    <source>
        <dbReference type="Google" id="ProtNLM"/>
    </source>
</evidence>
<name>A0A2U1SPS1_METSR</name>
<keyword evidence="3" id="KW-1185">Reference proteome</keyword>
<feature type="chain" id="PRO_5015476783" description="DUF2946 domain-containing protein" evidence="1">
    <location>
        <begin position="21"/>
        <end position="115"/>
    </location>
</feature>
<accession>A0A2U1SPS1</accession>
<evidence type="ECO:0000313" key="2">
    <source>
        <dbReference type="EMBL" id="PWB93614.1"/>
    </source>
</evidence>
<organism evidence="2 3">
    <name type="scientific">Methylosinus sporium</name>
    <dbReference type="NCBI Taxonomy" id="428"/>
    <lineage>
        <taxon>Bacteria</taxon>
        <taxon>Pseudomonadati</taxon>
        <taxon>Pseudomonadota</taxon>
        <taxon>Alphaproteobacteria</taxon>
        <taxon>Hyphomicrobiales</taxon>
        <taxon>Methylocystaceae</taxon>
        <taxon>Methylosinus</taxon>
    </lineage>
</organism>
<keyword evidence="1" id="KW-0732">Signal</keyword>
<gene>
    <name evidence="2" type="ORF">C5689_12140</name>
</gene>